<evidence type="ECO:0000313" key="2">
    <source>
        <dbReference type="Proteomes" id="UP000194137"/>
    </source>
</evidence>
<dbReference type="Proteomes" id="UP000194137">
    <property type="component" value="Chromosome"/>
</dbReference>
<gene>
    <name evidence="1" type="ORF">CAK95_15035</name>
</gene>
<dbReference type="Pfam" id="PF09523">
    <property type="entry name" value="DUF2390"/>
    <property type="match status" value="1"/>
</dbReference>
<keyword evidence="2" id="KW-1185">Reference proteome</keyword>
<dbReference type="NCBIfam" id="TIGR02444">
    <property type="entry name" value="TIGR02444 family protein"/>
    <property type="match status" value="1"/>
</dbReference>
<reference evidence="1 2" key="1">
    <citation type="submission" date="2017-05" db="EMBL/GenBank/DDBJ databases">
        <title>Full genome sequence of Pseudorhodoplanes sinuspersici.</title>
        <authorList>
            <person name="Dastgheib S.M.M."/>
            <person name="Shavandi M."/>
            <person name="Tirandaz H."/>
        </authorList>
    </citation>
    <scope>NUCLEOTIDE SEQUENCE [LARGE SCALE GENOMIC DNA]</scope>
    <source>
        <strain evidence="1 2">RIPI110</strain>
    </source>
</reference>
<name>A0A1W6ZT07_9HYPH</name>
<accession>A0A1W6ZT07</accession>
<dbReference type="EMBL" id="CP021112">
    <property type="protein sequence ID" value="ARQ00241.1"/>
    <property type="molecule type" value="Genomic_DNA"/>
</dbReference>
<organism evidence="1 2">
    <name type="scientific">Pseudorhodoplanes sinuspersici</name>
    <dbReference type="NCBI Taxonomy" id="1235591"/>
    <lineage>
        <taxon>Bacteria</taxon>
        <taxon>Pseudomonadati</taxon>
        <taxon>Pseudomonadota</taxon>
        <taxon>Alphaproteobacteria</taxon>
        <taxon>Hyphomicrobiales</taxon>
        <taxon>Pseudorhodoplanes</taxon>
    </lineage>
</organism>
<protein>
    <submittedName>
        <fullName evidence="1">TIGR02444 family protein</fullName>
    </submittedName>
</protein>
<evidence type="ECO:0000313" key="1">
    <source>
        <dbReference type="EMBL" id="ARQ00241.1"/>
    </source>
</evidence>
<proteinExistence type="predicted"/>
<dbReference type="STRING" id="1235591.CAK95_15035"/>
<dbReference type="AlphaFoldDB" id="A0A1W6ZT07"/>
<dbReference type="RefSeq" id="WP_086088637.1">
    <property type="nucleotide sequence ID" value="NZ_CP021112.1"/>
</dbReference>
<sequence length="171" mass="18796">MSSGQDFWDFSLAVYRQPGVPEECLALQDRLGADVNLLLLCAYLGAMRKALLDRDDIQAAVAASTAWHTDVVRNLRAARQALKPWEEGRDSLAQDGARTLRGAVKKLELDAERIEHDLLANWARARHFKPSSPDAAVLNNIRALIEYYQPVDDAPSPPKHLIAAALSLASG</sequence>
<dbReference type="KEGG" id="psin:CAK95_15035"/>
<dbReference type="OrthoDB" id="7875767at2"/>
<dbReference type="InterPro" id="IPR012659">
    <property type="entry name" value="CHP02444"/>
</dbReference>